<dbReference type="PROSITE" id="PS50914">
    <property type="entry name" value="BON"/>
    <property type="match status" value="1"/>
</dbReference>
<sequence>MKRLLTLMVIASLSLPLLQGCATAVVGGAATGAAVIHDRRSAGTILDDKTIVLKIMNEMSNRPELREHSSMSATSYNHVVLLTGQAENASYRAEFERIAANTPMVKRTVNEVQIGPNATLAQQSKDSWITTKAKAELFNVKLPQFDPTRVKVITEKGVVYLMGMVTPEEAAAVVEKIRYLSGVTKVVKVFEYI</sequence>
<organism evidence="3 4">
    <name type="scientific">Sedimenticola thiotaurini</name>
    <dbReference type="NCBI Taxonomy" id="1543721"/>
    <lineage>
        <taxon>Bacteria</taxon>
        <taxon>Pseudomonadati</taxon>
        <taxon>Pseudomonadota</taxon>
        <taxon>Gammaproteobacteria</taxon>
        <taxon>Chromatiales</taxon>
        <taxon>Sedimenticolaceae</taxon>
        <taxon>Sedimenticola</taxon>
    </lineage>
</organism>
<name>A0A0F7K212_9GAMM</name>
<evidence type="ECO:0000313" key="3">
    <source>
        <dbReference type="EMBL" id="AKH21564.1"/>
    </source>
</evidence>
<dbReference type="OrthoDB" id="9783990at2"/>
<dbReference type="PROSITE" id="PS51257">
    <property type="entry name" value="PROKAR_LIPOPROTEIN"/>
    <property type="match status" value="1"/>
</dbReference>
<dbReference type="PANTHER" id="PTHR34606">
    <property type="entry name" value="BON DOMAIN-CONTAINING PROTEIN"/>
    <property type="match status" value="1"/>
</dbReference>
<dbReference type="PANTHER" id="PTHR34606:SF4">
    <property type="entry name" value="OUTER MEMBRANE LIPOPROTEIN DOLP"/>
    <property type="match status" value="1"/>
</dbReference>
<dbReference type="Proteomes" id="UP000034410">
    <property type="component" value="Chromosome"/>
</dbReference>
<dbReference type="InterPro" id="IPR051686">
    <property type="entry name" value="Lipoprotein_DolP"/>
</dbReference>
<dbReference type="RefSeq" id="WP_046860489.1">
    <property type="nucleotide sequence ID" value="NZ_CP011412.1"/>
</dbReference>
<dbReference type="InterPro" id="IPR007055">
    <property type="entry name" value="BON_dom"/>
</dbReference>
<keyword evidence="1" id="KW-0732">Signal</keyword>
<reference evidence="3 4" key="1">
    <citation type="journal article" date="2015" name="Genome Announc.">
        <title>Complete Genome Sequence of Sedimenticola thiotaurini Strain SIP-G1, a Polyphosphate- and Polyhydroxyalkanoate-Accumulating Sulfur-Oxidizing Gammaproteobacterium Isolated from Salt Marsh Sediments.</title>
        <authorList>
            <person name="Flood B.E."/>
            <person name="Jones D.S."/>
            <person name="Bailey J.V."/>
        </authorList>
    </citation>
    <scope>NUCLEOTIDE SEQUENCE [LARGE SCALE GENOMIC DNA]</scope>
    <source>
        <strain evidence="3 4">SIP-G1</strain>
    </source>
</reference>
<accession>A0A0F7K212</accession>
<feature type="chain" id="PRO_5002517385" description="BON domain-containing protein" evidence="1">
    <location>
        <begin position="25"/>
        <end position="193"/>
    </location>
</feature>
<gene>
    <name evidence="3" type="ORF">AAY24_15730</name>
</gene>
<dbReference type="EMBL" id="CP011412">
    <property type="protein sequence ID" value="AKH21564.1"/>
    <property type="molecule type" value="Genomic_DNA"/>
</dbReference>
<evidence type="ECO:0000259" key="2">
    <source>
        <dbReference type="PROSITE" id="PS50914"/>
    </source>
</evidence>
<dbReference type="KEGG" id="seds:AAY24_15730"/>
<feature type="signal peptide" evidence="1">
    <location>
        <begin position="1"/>
        <end position="24"/>
    </location>
</feature>
<evidence type="ECO:0000256" key="1">
    <source>
        <dbReference type="SAM" id="SignalP"/>
    </source>
</evidence>
<dbReference type="AlphaFoldDB" id="A0A0F7K212"/>
<protein>
    <recommendedName>
        <fullName evidence="2">BON domain-containing protein</fullName>
    </recommendedName>
</protein>
<proteinExistence type="predicted"/>
<keyword evidence="4" id="KW-1185">Reference proteome</keyword>
<dbReference type="Pfam" id="PF04972">
    <property type="entry name" value="BON"/>
    <property type="match status" value="2"/>
</dbReference>
<feature type="domain" description="BON" evidence="2">
    <location>
        <begin position="47"/>
        <end position="116"/>
    </location>
</feature>
<evidence type="ECO:0000313" key="4">
    <source>
        <dbReference type="Proteomes" id="UP000034410"/>
    </source>
</evidence>
<dbReference type="PATRIC" id="fig|1543721.4.peg.3241"/>